<proteinExistence type="predicted"/>
<dbReference type="EMBL" id="HBUE01121032">
    <property type="protein sequence ID" value="CAG6492519.1"/>
    <property type="molecule type" value="Transcribed_RNA"/>
</dbReference>
<reference evidence="2" key="1">
    <citation type="submission" date="2021-05" db="EMBL/GenBank/DDBJ databases">
        <authorList>
            <person name="Alioto T."/>
            <person name="Alioto T."/>
            <person name="Gomez Garrido J."/>
        </authorList>
    </citation>
    <scope>NUCLEOTIDE SEQUENCE</scope>
</reference>
<feature type="compositionally biased region" description="Polar residues" evidence="1">
    <location>
        <begin position="97"/>
        <end position="116"/>
    </location>
</feature>
<dbReference type="EMBL" id="HBUE01269608">
    <property type="protein sequence ID" value="CAG6563266.1"/>
    <property type="molecule type" value="Transcribed_RNA"/>
</dbReference>
<feature type="compositionally biased region" description="Basic residues" evidence="1">
    <location>
        <begin position="87"/>
        <end position="96"/>
    </location>
</feature>
<dbReference type="EMBL" id="HBUE01121030">
    <property type="protein sequence ID" value="CAG6492518.1"/>
    <property type="molecule type" value="Transcribed_RNA"/>
</dbReference>
<sequence length="116" mass="13212">MLTAKFQFYNFCLRQSTVPMVCGPSRVVSLALSGGNSTRRRRVWGTHGDSEVGPGVNYEWEQNNATRRGVEWLAVLRQPPLLERAVRRGGPRRRYNKTSGIKSHTQRGIQRQVSSR</sequence>
<evidence type="ECO:0000256" key="1">
    <source>
        <dbReference type="SAM" id="MobiDB-lite"/>
    </source>
</evidence>
<feature type="region of interest" description="Disordered" evidence="1">
    <location>
        <begin position="85"/>
        <end position="116"/>
    </location>
</feature>
<name>A0A8D8CEN6_CULPI</name>
<accession>A0A8D8CEN6</accession>
<organism evidence="2">
    <name type="scientific">Culex pipiens</name>
    <name type="common">House mosquito</name>
    <dbReference type="NCBI Taxonomy" id="7175"/>
    <lineage>
        <taxon>Eukaryota</taxon>
        <taxon>Metazoa</taxon>
        <taxon>Ecdysozoa</taxon>
        <taxon>Arthropoda</taxon>
        <taxon>Hexapoda</taxon>
        <taxon>Insecta</taxon>
        <taxon>Pterygota</taxon>
        <taxon>Neoptera</taxon>
        <taxon>Endopterygota</taxon>
        <taxon>Diptera</taxon>
        <taxon>Nematocera</taxon>
        <taxon>Culicoidea</taxon>
        <taxon>Culicidae</taxon>
        <taxon>Culicinae</taxon>
        <taxon>Culicini</taxon>
        <taxon>Culex</taxon>
        <taxon>Culex</taxon>
    </lineage>
</organism>
<evidence type="ECO:0000313" key="2">
    <source>
        <dbReference type="EMBL" id="CAG6492518.1"/>
    </source>
</evidence>
<dbReference type="AlphaFoldDB" id="A0A8D8CEN6"/>
<protein>
    <submittedName>
        <fullName evidence="2">(northern house mosquito) hypothetical protein</fullName>
    </submittedName>
</protein>
<dbReference type="EMBL" id="HBUE01164343">
    <property type="protein sequence ID" value="CAG6511831.1"/>
    <property type="molecule type" value="Transcribed_RNA"/>
</dbReference>